<reference evidence="1 2" key="1">
    <citation type="submission" date="2012-03" db="EMBL/GenBank/DDBJ databases">
        <authorList>
            <person name="Rasko D."/>
            <person name="Redman J."/>
            <person name="Daugherty S.C."/>
            <person name="Tallon L."/>
            <person name="Sadzewicz L."/>
            <person name="Jones K."/>
            <person name="Santana-Cruz I."/>
            <person name="Liu X."/>
        </authorList>
    </citation>
    <scope>NUCLEOTIDE SEQUENCE [LARGE SCALE GENOMIC DNA]</scope>
    <source>
        <strain evidence="1 2">4444-74</strain>
    </source>
</reference>
<sequence>MVAPSVVLTTNEYTEVKEASFAVPASAIKVTCF</sequence>
<dbReference type="AlphaFoldDB" id="I6EKV1"/>
<comment type="caution">
    <text evidence="1">The sequence shown here is derived from an EMBL/GenBank/DDBJ whole genome shotgun (WGS) entry which is preliminary data.</text>
</comment>
<evidence type="ECO:0000313" key="2">
    <source>
        <dbReference type="Proteomes" id="UP000004199"/>
    </source>
</evidence>
<dbReference type="Proteomes" id="UP000004199">
    <property type="component" value="Unassembled WGS sequence"/>
</dbReference>
<feature type="non-terminal residue" evidence="1">
    <location>
        <position position="33"/>
    </location>
</feature>
<protein>
    <submittedName>
        <fullName evidence="1">Uncharacterized protein</fullName>
    </submittedName>
</protein>
<dbReference type="EMBL" id="AKNB01000184">
    <property type="protein sequence ID" value="EIQ44643.1"/>
    <property type="molecule type" value="Genomic_DNA"/>
</dbReference>
<proteinExistence type="predicted"/>
<organism evidence="1 2">
    <name type="scientific">Shigella boydii 4444-74</name>
    <dbReference type="NCBI Taxonomy" id="766140"/>
    <lineage>
        <taxon>Bacteria</taxon>
        <taxon>Pseudomonadati</taxon>
        <taxon>Pseudomonadota</taxon>
        <taxon>Gammaproteobacteria</taxon>
        <taxon>Enterobacterales</taxon>
        <taxon>Enterobacteriaceae</taxon>
        <taxon>Shigella</taxon>
    </lineage>
</organism>
<evidence type="ECO:0000313" key="1">
    <source>
        <dbReference type="EMBL" id="EIQ44643.1"/>
    </source>
</evidence>
<gene>
    <name evidence="1" type="ORF">SB444474_0938</name>
</gene>
<name>I6EKV1_SHIBO</name>
<accession>I6EKV1</accession>